<reference evidence="1 2" key="1">
    <citation type="submission" date="2014-02" db="EMBL/GenBank/DDBJ databases">
        <title>Draft genome sequence of Lysinibacillus massiliensis CCUG 49529.</title>
        <authorList>
            <person name="Zhang F."/>
            <person name="Wang G."/>
            <person name="Zhang L."/>
        </authorList>
    </citation>
    <scope>NUCLEOTIDE SEQUENCE [LARGE SCALE GENOMIC DNA]</scope>
    <source>
        <strain evidence="1 2">CCUG 49529</strain>
    </source>
</reference>
<dbReference type="EMBL" id="JPVQ01000042">
    <property type="protein sequence ID" value="KGR89548.1"/>
    <property type="molecule type" value="Genomic_DNA"/>
</dbReference>
<accession>A0A0A3J2Y0</accession>
<gene>
    <name evidence="1" type="ORF">CD30_16480</name>
</gene>
<organism evidence="1 2">
    <name type="scientific">Ureibacillus massiliensis 4400831 = CIP 108448 = CCUG 49529</name>
    <dbReference type="NCBI Taxonomy" id="1211035"/>
    <lineage>
        <taxon>Bacteria</taxon>
        <taxon>Bacillati</taxon>
        <taxon>Bacillota</taxon>
        <taxon>Bacilli</taxon>
        <taxon>Bacillales</taxon>
        <taxon>Caryophanaceae</taxon>
        <taxon>Ureibacillus</taxon>
    </lineage>
</organism>
<dbReference type="AlphaFoldDB" id="A0A0A3J2Y0"/>
<keyword evidence="2" id="KW-1185">Reference proteome</keyword>
<evidence type="ECO:0000313" key="1">
    <source>
        <dbReference type="EMBL" id="KGR89548.1"/>
    </source>
</evidence>
<sequence length="245" mass="26873">MKTILTNIITFTIVLFLFGSIISIKEASAAETNLDILYENAKNGISDLDDNQMQEILENVEVQLTNKNPENNVLNVSETPRVQTYSTAEIIESNGDTQLISFTTFSDVSLNDNSNWNGSLYDSTGSVRAYATLIIEARVVNNVNGLRLLGTSGGWTIVDDHVKSITNRYVGIGNGGYGADGRFINESWGPYLLTSNTFNRTVNGSFIVTAHEYQIVTTTNATLSTASTSWDMQMVLRFGEPASEL</sequence>
<protein>
    <submittedName>
        <fullName evidence="1">Uncharacterized protein</fullName>
    </submittedName>
</protein>
<dbReference type="Proteomes" id="UP000030595">
    <property type="component" value="Unassembled WGS sequence"/>
</dbReference>
<dbReference type="RefSeq" id="WP_036178971.1">
    <property type="nucleotide sequence ID" value="NZ_AVCZ01000042.1"/>
</dbReference>
<name>A0A0A3J2Y0_9BACL</name>
<comment type="caution">
    <text evidence="1">The sequence shown here is derived from an EMBL/GenBank/DDBJ whole genome shotgun (WGS) entry which is preliminary data.</text>
</comment>
<dbReference type="OrthoDB" id="10003926at2"/>
<dbReference type="eggNOG" id="ENOG50334DB">
    <property type="taxonomic scope" value="Bacteria"/>
</dbReference>
<proteinExistence type="predicted"/>
<evidence type="ECO:0000313" key="2">
    <source>
        <dbReference type="Proteomes" id="UP000030595"/>
    </source>
</evidence>